<comment type="caution">
    <text evidence="2">The sequence shown here is derived from an EMBL/GenBank/DDBJ whole genome shotgun (WGS) entry which is preliminary data.</text>
</comment>
<dbReference type="PANTHER" id="PTHR46889:SF4">
    <property type="entry name" value="TRANSPOSASE INSO FOR INSERTION SEQUENCE ELEMENT IS911B-RELATED"/>
    <property type="match status" value="1"/>
</dbReference>
<organism evidence="2 3">
    <name type="scientific">Gallibacterium genomosp. 2</name>
    <dbReference type="NCBI Taxonomy" id="155517"/>
    <lineage>
        <taxon>Bacteria</taxon>
        <taxon>Pseudomonadati</taxon>
        <taxon>Pseudomonadota</taxon>
        <taxon>Gammaproteobacteria</taxon>
        <taxon>Pasteurellales</taxon>
        <taxon>Pasteurellaceae</taxon>
        <taxon>Gallibacterium</taxon>
    </lineage>
</organism>
<dbReference type="AlphaFoldDB" id="A0A0A2Y4P5"/>
<sequence>MLNRQFSPHSETTVLCGDTTYLKVQGEWHYLAIVMNLAQRQVVGWRLQKQHDATLVVDALNHTMLTTERTERMLFHSE</sequence>
<name>A0A0A2Y4P5_9PAST</name>
<feature type="domain" description="Integrase catalytic" evidence="1">
    <location>
        <begin position="10"/>
        <end position="62"/>
    </location>
</feature>
<dbReference type="Pfam" id="PF00665">
    <property type="entry name" value="rve"/>
    <property type="match status" value="1"/>
</dbReference>
<protein>
    <recommendedName>
        <fullName evidence="1">Integrase catalytic domain-containing protein</fullName>
    </recommendedName>
</protein>
<dbReference type="InterPro" id="IPR001584">
    <property type="entry name" value="Integrase_cat-core"/>
</dbReference>
<keyword evidence="3" id="KW-1185">Reference proteome</keyword>
<proteinExistence type="predicted"/>
<dbReference type="Proteomes" id="UP000030418">
    <property type="component" value="Unassembled WGS sequence"/>
</dbReference>
<evidence type="ECO:0000313" key="3">
    <source>
        <dbReference type="Proteomes" id="UP000030418"/>
    </source>
</evidence>
<gene>
    <name evidence="2" type="ORF">P375_05185</name>
</gene>
<accession>A0A0A2Y4P5</accession>
<dbReference type="GO" id="GO:0015074">
    <property type="term" value="P:DNA integration"/>
    <property type="evidence" value="ECO:0007669"/>
    <property type="project" value="InterPro"/>
</dbReference>
<evidence type="ECO:0000259" key="1">
    <source>
        <dbReference type="Pfam" id="PF00665"/>
    </source>
</evidence>
<dbReference type="InterPro" id="IPR050900">
    <property type="entry name" value="Transposase_IS3/IS150/IS904"/>
</dbReference>
<dbReference type="InterPro" id="IPR012337">
    <property type="entry name" value="RNaseH-like_sf"/>
</dbReference>
<evidence type="ECO:0000313" key="2">
    <source>
        <dbReference type="EMBL" id="KGQ32459.1"/>
    </source>
</evidence>
<dbReference type="PANTHER" id="PTHR46889">
    <property type="entry name" value="TRANSPOSASE INSF FOR INSERTION SEQUENCE IS3B-RELATED"/>
    <property type="match status" value="1"/>
</dbReference>
<reference evidence="2 3" key="1">
    <citation type="submission" date="2014-08" db="EMBL/GenBank/DDBJ databases">
        <title>Chaperone-usher fimbriae in a diverse selection of Gallibacterium genomes.</title>
        <authorList>
            <person name="Kudirkiene E."/>
            <person name="Bager R.J."/>
            <person name="Johnson T.J."/>
            <person name="Bojesen A.M."/>
        </authorList>
    </citation>
    <scope>NUCLEOTIDE SEQUENCE [LARGE SCALE GENOMIC DNA]</scope>
    <source>
        <strain evidence="2 3">CCM5976</strain>
    </source>
</reference>
<dbReference type="EMBL" id="JPXY01000022">
    <property type="protein sequence ID" value="KGQ32459.1"/>
    <property type="molecule type" value="Genomic_DNA"/>
</dbReference>
<dbReference type="SUPFAM" id="SSF53098">
    <property type="entry name" value="Ribonuclease H-like"/>
    <property type="match status" value="1"/>
</dbReference>